<dbReference type="EMBL" id="JBBWWR010000006">
    <property type="protein sequence ID" value="KAK8965150.1"/>
    <property type="molecule type" value="Genomic_DNA"/>
</dbReference>
<evidence type="ECO:0000313" key="2">
    <source>
        <dbReference type="EMBL" id="KAK8965150.1"/>
    </source>
</evidence>
<evidence type="ECO:0000313" key="3">
    <source>
        <dbReference type="Proteomes" id="UP001412067"/>
    </source>
</evidence>
<feature type="compositionally biased region" description="Low complexity" evidence="1">
    <location>
        <begin position="78"/>
        <end position="94"/>
    </location>
</feature>
<dbReference type="Proteomes" id="UP001412067">
    <property type="component" value="Unassembled WGS sequence"/>
</dbReference>
<gene>
    <name evidence="2" type="ORF">KSP40_PGU005287</name>
</gene>
<protein>
    <submittedName>
        <fullName evidence="2">Uncharacterized protein</fullName>
    </submittedName>
</protein>
<comment type="caution">
    <text evidence="2">The sequence shown here is derived from an EMBL/GenBank/DDBJ whole genome shotgun (WGS) entry which is preliminary data.</text>
</comment>
<proteinExistence type="predicted"/>
<reference evidence="2 3" key="1">
    <citation type="journal article" date="2022" name="Nat. Plants">
        <title>Genomes of leafy and leafless Platanthera orchids illuminate the evolution of mycoheterotrophy.</title>
        <authorList>
            <person name="Li M.H."/>
            <person name="Liu K.W."/>
            <person name="Li Z."/>
            <person name="Lu H.C."/>
            <person name="Ye Q.L."/>
            <person name="Zhang D."/>
            <person name="Wang J.Y."/>
            <person name="Li Y.F."/>
            <person name="Zhong Z.M."/>
            <person name="Liu X."/>
            <person name="Yu X."/>
            <person name="Liu D.K."/>
            <person name="Tu X.D."/>
            <person name="Liu B."/>
            <person name="Hao Y."/>
            <person name="Liao X.Y."/>
            <person name="Jiang Y.T."/>
            <person name="Sun W.H."/>
            <person name="Chen J."/>
            <person name="Chen Y.Q."/>
            <person name="Ai Y."/>
            <person name="Zhai J.W."/>
            <person name="Wu S.S."/>
            <person name="Zhou Z."/>
            <person name="Hsiao Y.Y."/>
            <person name="Wu W.L."/>
            <person name="Chen Y.Y."/>
            <person name="Lin Y.F."/>
            <person name="Hsu J.L."/>
            <person name="Li C.Y."/>
            <person name="Wang Z.W."/>
            <person name="Zhao X."/>
            <person name="Zhong W.Y."/>
            <person name="Ma X.K."/>
            <person name="Ma L."/>
            <person name="Huang J."/>
            <person name="Chen G.Z."/>
            <person name="Huang M.Z."/>
            <person name="Huang L."/>
            <person name="Peng D.H."/>
            <person name="Luo Y.B."/>
            <person name="Zou S.Q."/>
            <person name="Chen S.P."/>
            <person name="Lan S."/>
            <person name="Tsai W.C."/>
            <person name="Van de Peer Y."/>
            <person name="Liu Z.J."/>
        </authorList>
    </citation>
    <scope>NUCLEOTIDE SEQUENCE [LARGE SCALE GENOMIC DNA]</scope>
    <source>
        <strain evidence="2">Lor288</strain>
    </source>
</reference>
<evidence type="ECO:0000256" key="1">
    <source>
        <dbReference type="SAM" id="MobiDB-lite"/>
    </source>
</evidence>
<accession>A0ABR2MNQ7</accession>
<organism evidence="2 3">
    <name type="scientific">Platanthera guangdongensis</name>
    <dbReference type="NCBI Taxonomy" id="2320717"/>
    <lineage>
        <taxon>Eukaryota</taxon>
        <taxon>Viridiplantae</taxon>
        <taxon>Streptophyta</taxon>
        <taxon>Embryophyta</taxon>
        <taxon>Tracheophyta</taxon>
        <taxon>Spermatophyta</taxon>
        <taxon>Magnoliopsida</taxon>
        <taxon>Liliopsida</taxon>
        <taxon>Asparagales</taxon>
        <taxon>Orchidaceae</taxon>
        <taxon>Orchidoideae</taxon>
        <taxon>Orchideae</taxon>
        <taxon>Orchidinae</taxon>
        <taxon>Platanthera</taxon>
    </lineage>
</organism>
<sequence length="170" mass="17291">MDHETKRFIVLRDVVFDELTSYCGSSFVELEVSMLDGGQEEAAAKVQVELPVSPGALSCSTSRVEAFSSERSGSDAPGVSSSKTIASGSGSKGIDTLGASGSGSRQSNAPGASSSMAVASCSGSKGSDAPNMPGIGASSEGAAEVVSRDQTLQRLKRVTNAHQLDIAKET</sequence>
<feature type="compositionally biased region" description="Low complexity" evidence="1">
    <location>
        <begin position="112"/>
        <end position="124"/>
    </location>
</feature>
<feature type="region of interest" description="Disordered" evidence="1">
    <location>
        <begin position="66"/>
        <end position="151"/>
    </location>
</feature>
<feature type="compositionally biased region" description="Polar residues" evidence="1">
    <location>
        <begin position="102"/>
        <end position="111"/>
    </location>
</feature>
<keyword evidence="3" id="KW-1185">Reference proteome</keyword>
<name>A0ABR2MNQ7_9ASPA</name>